<proteinExistence type="predicted"/>
<evidence type="ECO:0000313" key="1">
    <source>
        <dbReference type="EMBL" id="CAB5031561.1"/>
    </source>
</evidence>
<accession>A0A6J7TXF6</accession>
<sequence length="281" mass="29107">MNSNNFDMSSPVNRRRFLLTGGFAIATTTLLAACGKGPQSPAGAFPRIGEVPPTTGLPTAAPTDEVLLRTATSLEFNAIDTYKKVLELGLFTGSAAGTAAVVNRFKADHEAHAKALSGVITEAKGETFECANEQINKLYINPALDLILGNKDAGIAASDTPLDDVMALALGLETLAAETYQFYVSLLSQPKLRAAAMGIGEQESRHAAVLAQAINPGIAGIGPSTNEKTGKPNPAAVPGPFGSLGTIAVALGKPNEAGNKTTLNMETPSLNSMAYEYAKCS</sequence>
<organism evidence="2">
    <name type="scientific">freshwater metagenome</name>
    <dbReference type="NCBI Taxonomy" id="449393"/>
    <lineage>
        <taxon>unclassified sequences</taxon>
        <taxon>metagenomes</taxon>
        <taxon>ecological metagenomes</taxon>
    </lineage>
</organism>
<dbReference type="SUPFAM" id="SSF47240">
    <property type="entry name" value="Ferritin-like"/>
    <property type="match status" value="1"/>
</dbReference>
<gene>
    <name evidence="1" type="ORF">UFOPK4098_01601</name>
    <name evidence="2" type="ORF">UFOPK4347_00097</name>
</gene>
<dbReference type="EMBL" id="CAFBQU010000001">
    <property type="protein sequence ID" value="CAB5058311.1"/>
    <property type="molecule type" value="Genomic_DNA"/>
</dbReference>
<dbReference type="Pfam" id="PF13668">
    <property type="entry name" value="Ferritin_2"/>
    <property type="match status" value="1"/>
</dbReference>
<dbReference type="InterPro" id="IPR006311">
    <property type="entry name" value="TAT_signal"/>
</dbReference>
<dbReference type="CDD" id="cd00657">
    <property type="entry name" value="Ferritin_like"/>
    <property type="match status" value="1"/>
</dbReference>
<evidence type="ECO:0000313" key="2">
    <source>
        <dbReference type="EMBL" id="CAB5058311.1"/>
    </source>
</evidence>
<name>A0A6J7TXF6_9ZZZZ</name>
<dbReference type="PROSITE" id="PS51318">
    <property type="entry name" value="TAT"/>
    <property type="match status" value="1"/>
</dbReference>
<dbReference type="AlphaFoldDB" id="A0A6J7TXF6"/>
<protein>
    <submittedName>
        <fullName evidence="2">Unannotated protein</fullName>
    </submittedName>
</protein>
<dbReference type="InterPro" id="IPR009078">
    <property type="entry name" value="Ferritin-like_SF"/>
</dbReference>
<reference evidence="2" key="1">
    <citation type="submission" date="2020-05" db="EMBL/GenBank/DDBJ databases">
        <authorList>
            <person name="Chiriac C."/>
            <person name="Salcher M."/>
            <person name="Ghai R."/>
            <person name="Kavagutti S V."/>
        </authorList>
    </citation>
    <scope>NUCLEOTIDE SEQUENCE</scope>
</reference>
<dbReference type="EMBL" id="CAFBPN010000156">
    <property type="protein sequence ID" value="CAB5031561.1"/>
    <property type="molecule type" value="Genomic_DNA"/>
</dbReference>